<dbReference type="InterPro" id="IPR036873">
    <property type="entry name" value="Rhodanese-like_dom_sf"/>
</dbReference>
<comment type="catalytic activity">
    <reaction evidence="3">
        <text>thiosulfate + hydrogen cyanide = thiocyanate + sulfite + 2 H(+)</text>
        <dbReference type="Rhea" id="RHEA:16881"/>
        <dbReference type="ChEBI" id="CHEBI:15378"/>
        <dbReference type="ChEBI" id="CHEBI:17359"/>
        <dbReference type="ChEBI" id="CHEBI:18022"/>
        <dbReference type="ChEBI" id="CHEBI:18407"/>
        <dbReference type="ChEBI" id="CHEBI:33542"/>
        <dbReference type="EC" id="2.8.1.1"/>
    </reaction>
</comment>
<feature type="chain" id="PRO_5006894227" description="thiosulfate sulfurtransferase" evidence="4">
    <location>
        <begin position="31"/>
        <end position="305"/>
    </location>
</feature>
<dbReference type="PANTHER" id="PTHR43855:SF1">
    <property type="entry name" value="THIOSULFATE SULFURTRANSFERASE"/>
    <property type="match status" value="1"/>
</dbReference>
<dbReference type="Proteomes" id="UP000054874">
    <property type="component" value="Unassembled WGS sequence"/>
</dbReference>
<feature type="domain" description="Rhodanese" evidence="5">
    <location>
        <begin position="48"/>
        <end position="154"/>
    </location>
</feature>
<evidence type="ECO:0000313" key="7">
    <source>
        <dbReference type="Proteomes" id="UP000054874"/>
    </source>
</evidence>
<dbReference type="EMBL" id="LNAM01000153">
    <property type="protein sequence ID" value="KSV59021.1"/>
    <property type="molecule type" value="Genomic_DNA"/>
</dbReference>
<dbReference type="EC" id="2.8.1.1" evidence="1"/>
<accession>A0A0V8QEI2</accession>
<proteinExistence type="predicted"/>
<evidence type="ECO:0000259" key="5">
    <source>
        <dbReference type="PROSITE" id="PS50206"/>
    </source>
</evidence>
<evidence type="ECO:0000256" key="3">
    <source>
        <dbReference type="ARBA" id="ARBA00047549"/>
    </source>
</evidence>
<keyword evidence="2" id="KW-0677">Repeat</keyword>
<dbReference type="Pfam" id="PF00581">
    <property type="entry name" value="Rhodanese"/>
    <property type="match status" value="2"/>
</dbReference>
<organism evidence="6 7">
    <name type="scientific">Acetivibrio ethanolgignens</name>
    <dbReference type="NCBI Taxonomy" id="290052"/>
    <lineage>
        <taxon>Bacteria</taxon>
        <taxon>Bacillati</taxon>
        <taxon>Bacillota</taxon>
        <taxon>Clostridia</taxon>
        <taxon>Eubacteriales</taxon>
        <taxon>Oscillospiraceae</taxon>
        <taxon>Acetivibrio</taxon>
    </lineage>
</organism>
<evidence type="ECO:0000256" key="1">
    <source>
        <dbReference type="ARBA" id="ARBA00012245"/>
    </source>
</evidence>
<keyword evidence="7" id="KW-1185">Reference proteome</keyword>
<evidence type="ECO:0000313" key="6">
    <source>
        <dbReference type="EMBL" id="KSV59021.1"/>
    </source>
</evidence>
<sequence>MSSFAKKITIFLVLALFTTCLTGCNSHTFAETENSLIVSAKELTDYMGKENVVLVDMQSPEDYGKEHLEGAVNIPAESIVINVPVKNMLTSKKKMESIMSASGISNDTLVIAYDTDKMSASRLLWSLFMYGHENVKVVDGGFETIKAAGLSITDQVPSVTEAVFTAGEPSSEWLVDSSRVLEQVNSPRDNVILLDVRSDEEYYTEGKIPTSVMMNFTGNFFADGTFKTTEITKINYLENKIYPEDEIIIYCKTSFRAAPVFVQLYEAGYRNIKLYDGAFLEWSSNSDNPVEMPDGAAAPSKKDAS</sequence>
<protein>
    <recommendedName>
        <fullName evidence="1">thiosulfate sulfurtransferase</fullName>
        <ecNumber evidence="1">2.8.1.1</ecNumber>
    </recommendedName>
</protein>
<evidence type="ECO:0000256" key="2">
    <source>
        <dbReference type="ARBA" id="ARBA00022737"/>
    </source>
</evidence>
<dbReference type="Gene3D" id="3.40.250.10">
    <property type="entry name" value="Rhodanese-like domain"/>
    <property type="match status" value="2"/>
</dbReference>
<evidence type="ECO:0000256" key="4">
    <source>
        <dbReference type="SAM" id="SignalP"/>
    </source>
</evidence>
<dbReference type="SMART" id="SM00450">
    <property type="entry name" value="RHOD"/>
    <property type="match status" value="2"/>
</dbReference>
<dbReference type="GO" id="GO:0004792">
    <property type="term" value="F:thiosulfate-cyanide sulfurtransferase activity"/>
    <property type="evidence" value="ECO:0007669"/>
    <property type="project" value="UniProtKB-EC"/>
</dbReference>
<dbReference type="STRING" id="290052.ASU35_01485"/>
<gene>
    <name evidence="6" type="ORF">ASU35_01485</name>
</gene>
<reference evidence="6 7" key="1">
    <citation type="submission" date="2015-11" db="EMBL/GenBank/DDBJ databases">
        <title>Butyribacter intestini gen. nov., sp. nov., a butyric acid-producing bacterium of the family Lachnospiraceae isolated from the human faeces.</title>
        <authorList>
            <person name="Zou Y."/>
            <person name="Xue W."/>
            <person name="Luo G."/>
            <person name="Lv M."/>
        </authorList>
    </citation>
    <scope>NUCLEOTIDE SEQUENCE [LARGE SCALE GENOMIC DNA]</scope>
    <source>
        <strain evidence="6 7">ACET-33324</strain>
    </source>
</reference>
<feature type="domain" description="Rhodanese" evidence="5">
    <location>
        <begin position="187"/>
        <end position="291"/>
    </location>
</feature>
<dbReference type="InterPro" id="IPR001763">
    <property type="entry name" value="Rhodanese-like_dom"/>
</dbReference>
<keyword evidence="4" id="KW-0732">Signal</keyword>
<dbReference type="AlphaFoldDB" id="A0A0V8QEI2"/>
<dbReference type="PANTHER" id="PTHR43855">
    <property type="entry name" value="THIOSULFATE SULFURTRANSFERASE"/>
    <property type="match status" value="1"/>
</dbReference>
<name>A0A0V8QEI2_9FIRM</name>
<dbReference type="CDD" id="cd01448">
    <property type="entry name" value="TST_Repeat_1"/>
    <property type="match status" value="1"/>
</dbReference>
<comment type="caution">
    <text evidence="6">The sequence shown here is derived from an EMBL/GenBank/DDBJ whole genome shotgun (WGS) entry which is preliminary data.</text>
</comment>
<dbReference type="InterPro" id="IPR051126">
    <property type="entry name" value="Thiosulfate_sulfurtransferase"/>
</dbReference>
<dbReference type="SUPFAM" id="SSF52821">
    <property type="entry name" value="Rhodanese/Cell cycle control phosphatase"/>
    <property type="match status" value="2"/>
</dbReference>
<dbReference type="RefSeq" id="WP_058352656.1">
    <property type="nucleotide sequence ID" value="NZ_CABMMD010000153.1"/>
</dbReference>
<dbReference type="PROSITE" id="PS50206">
    <property type="entry name" value="RHODANESE_3"/>
    <property type="match status" value="2"/>
</dbReference>
<dbReference type="OrthoDB" id="9770030at2"/>
<feature type="signal peptide" evidence="4">
    <location>
        <begin position="1"/>
        <end position="30"/>
    </location>
</feature>